<dbReference type="Proteomes" id="UP001177744">
    <property type="component" value="Unassembled WGS sequence"/>
</dbReference>
<dbReference type="CDD" id="cd21437">
    <property type="entry name" value="zf-HIT_ZNHIT1_like"/>
    <property type="match status" value="1"/>
</dbReference>
<dbReference type="InterPro" id="IPR007529">
    <property type="entry name" value="Znf_HIT"/>
</dbReference>
<proteinExistence type="predicted"/>
<name>A0AA40I8D7_CNENI</name>
<gene>
    <name evidence="7" type="ORF">QTO34_013636</name>
</gene>
<reference evidence="7" key="1">
    <citation type="submission" date="2023-06" db="EMBL/GenBank/DDBJ databases">
        <title>Reference genome for the Northern bat (Eptesicus nilssonii), a most northern bat species.</title>
        <authorList>
            <person name="Laine V.N."/>
            <person name="Pulliainen A.T."/>
            <person name="Lilley T.M."/>
        </authorList>
    </citation>
    <scope>NUCLEOTIDE SEQUENCE</scope>
    <source>
        <strain evidence="7">BLF_Eptnil</strain>
        <tissue evidence="7">Kidney</tissue>
    </source>
</reference>
<keyword evidence="3" id="KW-0862">Zinc</keyword>
<dbReference type="GO" id="GO:0008270">
    <property type="term" value="F:zinc ion binding"/>
    <property type="evidence" value="ECO:0007669"/>
    <property type="project" value="UniProtKB-UniRule"/>
</dbReference>
<evidence type="ECO:0000259" key="6">
    <source>
        <dbReference type="PROSITE" id="PS51083"/>
    </source>
</evidence>
<keyword evidence="8" id="KW-1185">Reference proteome</keyword>
<feature type="domain" description="HIT-type" evidence="6">
    <location>
        <begin position="143"/>
        <end position="175"/>
    </location>
</feature>
<evidence type="ECO:0000256" key="1">
    <source>
        <dbReference type="ARBA" id="ARBA00022723"/>
    </source>
</evidence>
<dbReference type="EMBL" id="JAULJE010000003">
    <property type="protein sequence ID" value="KAK1344932.1"/>
    <property type="molecule type" value="Genomic_DNA"/>
</dbReference>
<evidence type="ECO:0000256" key="4">
    <source>
        <dbReference type="PROSITE-ProRule" id="PRU00453"/>
    </source>
</evidence>
<dbReference type="AlphaFoldDB" id="A0AA40I8D7"/>
<evidence type="ECO:0000256" key="3">
    <source>
        <dbReference type="ARBA" id="ARBA00022833"/>
    </source>
</evidence>
<dbReference type="PROSITE" id="PS51083">
    <property type="entry name" value="ZF_HIT"/>
    <property type="match status" value="1"/>
</dbReference>
<accession>A0AA40I8D7</accession>
<dbReference type="Pfam" id="PF04438">
    <property type="entry name" value="zf-HIT"/>
    <property type="match status" value="1"/>
</dbReference>
<feature type="region of interest" description="Disordered" evidence="5">
    <location>
        <begin position="59"/>
        <end position="98"/>
    </location>
</feature>
<protein>
    <recommendedName>
        <fullName evidence="6">HIT-type domain-containing protein</fullName>
    </recommendedName>
</protein>
<dbReference type="GO" id="GO:0006338">
    <property type="term" value="P:chromatin remodeling"/>
    <property type="evidence" value="ECO:0007669"/>
    <property type="project" value="InterPro"/>
</dbReference>
<dbReference type="InterPro" id="IPR039723">
    <property type="entry name" value="Vps71/ZNHIT1"/>
</dbReference>
<dbReference type="PANTHER" id="PTHR13093">
    <property type="entry name" value="ZINC FINGER HIT DOMAIN CONTAINING PROTEIN 1"/>
    <property type="match status" value="1"/>
</dbReference>
<evidence type="ECO:0000256" key="5">
    <source>
        <dbReference type="SAM" id="MobiDB-lite"/>
    </source>
</evidence>
<evidence type="ECO:0000313" key="7">
    <source>
        <dbReference type="EMBL" id="KAK1344932.1"/>
    </source>
</evidence>
<comment type="caution">
    <text evidence="7">The sequence shown here is derived from an EMBL/GenBank/DDBJ whole genome shotgun (WGS) entry which is preliminary data.</text>
</comment>
<dbReference type="GO" id="GO:0005634">
    <property type="term" value="C:nucleus"/>
    <property type="evidence" value="ECO:0007669"/>
    <property type="project" value="UniProtKB-ARBA"/>
</dbReference>
<dbReference type="Gene3D" id="3.30.60.190">
    <property type="match status" value="1"/>
</dbReference>
<keyword evidence="2 4" id="KW-0863">Zinc-finger</keyword>
<evidence type="ECO:0000256" key="2">
    <source>
        <dbReference type="ARBA" id="ARBA00022771"/>
    </source>
</evidence>
<keyword evidence="1" id="KW-0479">Metal-binding</keyword>
<evidence type="ECO:0000313" key="8">
    <source>
        <dbReference type="Proteomes" id="UP001177744"/>
    </source>
</evidence>
<dbReference type="SUPFAM" id="SSF144232">
    <property type="entry name" value="HIT/MYND zinc finger-like"/>
    <property type="match status" value="1"/>
</dbReference>
<sequence length="180" mass="20261">MDIIHTLPRAWVTPASSSLCAPPPITLLVLPHVVRSQDPGQRRVLDRAARQRRINRQLEALENDNFQDDPHAGLPQLGKRLPQFDDDADTGKKKKKTRGDHFKLRFRKNFQALLEEQNLSVAEGPNYLTACAGPPSRPQRPFCAVCGFPSPYTCVSCGARYCTVRCLGTHQETRCLKWTV</sequence>
<organism evidence="7 8">
    <name type="scientific">Cnephaeus nilssonii</name>
    <name type="common">Northern bat</name>
    <name type="synonym">Eptesicus nilssonii</name>
    <dbReference type="NCBI Taxonomy" id="3371016"/>
    <lineage>
        <taxon>Eukaryota</taxon>
        <taxon>Metazoa</taxon>
        <taxon>Chordata</taxon>
        <taxon>Craniata</taxon>
        <taxon>Vertebrata</taxon>
        <taxon>Euteleostomi</taxon>
        <taxon>Mammalia</taxon>
        <taxon>Eutheria</taxon>
        <taxon>Laurasiatheria</taxon>
        <taxon>Chiroptera</taxon>
        <taxon>Yangochiroptera</taxon>
        <taxon>Vespertilionidae</taxon>
        <taxon>Cnephaeus</taxon>
    </lineage>
</organism>